<name>A0A967C2W4_9PROT</name>
<sequence>MIKLIDTLSELTGKLAAWMFFAIGLFVTYEVVMRYVFTLPTIWVDEVSRILQIWATCLAGAFVLKHRGMITIEVAFKDPTTLARKLVESFALLTILLFCGVACWYGFDLWLKATRLGHTTDSFLATPKWVTHGSIWVGFGLLMIQAFVEMARIWTGGMPVRGGDDGLENRLESLH</sequence>
<comment type="subcellular location">
    <subcellularLocation>
        <location evidence="1 9">Cell inner membrane</location>
        <topology evidence="1 9">Multi-pass membrane protein</topology>
    </subcellularLocation>
</comment>
<dbReference type="GO" id="GO:0022857">
    <property type="term" value="F:transmembrane transporter activity"/>
    <property type="evidence" value="ECO:0007669"/>
    <property type="project" value="UniProtKB-UniRule"/>
</dbReference>
<comment type="similarity">
    <text evidence="8 9">Belongs to the TRAP transporter small permease family.</text>
</comment>
<dbReference type="RefSeq" id="WP_167223505.1">
    <property type="nucleotide sequence ID" value="NZ_JAAQPH010000005.1"/>
</dbReference>
<evidence type="ECO:0000256" key="9">
    <source>
        <dbReference type="RuleBase" id="RU369079"/>
    </source>
</evidence>
<evidence type="ECO:0000256" key="2">
    <source>
        <dbReference type="ARBA" id="ARBA00022448"/>
    </source>
</evidence>
<evidence type="ECO:0000256" key="1">
    <source>
        <dbReference type="ARBA" id="ARBA00004429"/>
    </source>
</evidence>
<evidence type="ECO:0000256" key="6">
    <source>
        <dbReference type="ARBA" id="ARBA00022989"/>
    </source>
</evidence>
<dbReference type="PANTHER" id="PTHR35011:SF4">
    <property type="entry name" value="SLL1102 PROTEIN"/>
    <property type="match status" value="1"/>
</dbReference>
<keyword evidence="12" id="KW-1185">Reference proteome</keyword>
<comment type="caution">
    <text evidence="9">Lacks conserved residue(s) required for the propagation of feature annotation.</text>
</comment>
<dbReference type="InterPro" id="IPR007387">
    <property type="entry name" value="TRAP_DctQ"/>
</dbReference>
<dbReference type="InterPro" id="IPR055348">
    <property type="entry name" value="DctQ"/>
</dbReference>
<evidence type="ECO:0000313" key="12">
    <source>
        <dbReference type="Proteomes" id="UP000761264"/>
    </source>
</evidence>
<comment type="function">
    <text evidence="9">Part of the tripartite ATP-independent periplasmic (TRAP) transport system.</text>
</comment>
<feature type="transmembrane region" description="Helical" evidence="9">
    <location>
        <begin position="15"/>
        <end position="37"/>
    </location>
</feature>
<evidence type="ECO:0000256" key="7">
    <source>
        <dbReference type="ARBA" id="ARBA00023136"/>
    </source>
</evidence>
<dbReference type="AlphaFoldDB" id="A0A967C2W4"/>
<organism evidence="11 12">
    <name type="scientific">Pelagibius litoralis</name>
    <dbReference type="NCBI Taxonomy" id="374515"/>
    <lineage>
        <taxon>Bacteria</taxon>
        <taxon>Pseudomonadati</taxon>
        <taxon>Pseudomonadota</taxon>
        <taxon>Alphaproteobacteria</taxon>
        <taxon>Rhodospirillales</taxon>
        <taxon>Rhodovibrionaceae</taxon>
        <taxon>Pelagibius</taxon>
    </lineage>
</organism>
<evidence type="ECO:0000259" key="10">
    <source>
        <dbReference type="Pfam" id="PF04290"/>
    </source>
</evidence>
<keyword evidence="4 9" id="KW-0997">Cell inner membrane</keyword>
<keyword evidence="6 9" id="KW-1133">Transmembrane helix</keyword>
<evidence type="ECO:0000256" key="5">
    <source>
        <dbReference type="ARBA" id="ARBA00022692"/>
    </source>
</evidence>
<feature type="transmembrane region" description="Helical" evidence="9">
    <location>
        <begin position="86"/>
        <end position="107"/>
    </location>
</feature>
<comment type="caution">
    <text evidence="11">The sequence shown here is derived from an EMBL/GenBank/DDBJ whole genome shotgun (WGS) entry which is preliminary data.</text>
</comment>
<gene>
    <name evidence="11" type="ORF">HBA54_08745</name>
</gene>
<accession>A0A967C2W4</accession>
<feature type="transmembrane region" description="Helical" evidence="9">
    <location>
        <begin position="129"/>
        <end position="148"/>
    </location>
</feature>
<dbReference type="Pfam" id="PF04290">
    <property type="entry name" value="DctQ"/>
    <property type="match status" value="1"/>
</dbReference>
<reference evidence="11" key="1">
    <citation type="submission" date="2020-03" db="EMBL/GenBank/DDBJ databases">
        <title>Genome of Pelagibius litoralis DSM 21314T.</title>
        <authorList>
            <person name="Wang G."/>
        </authorList>
    </citation>
    <scope>NUCLEOTIDE SEQUENCE</scope>
    <source>
        <strain evidence="11">DSM 21314</strain>
    </source>
</reference>
<keyword evidence="7 9" id="KW-0472">Membrane</keyword>
<evidence type="ECO:0000256" key="3">
    <source>
        <dbReference type="ARBA" id="ARBA00022475"/>
    </source>
</evidence>
<dbReference type="PANTHER" id="PTHR35011">
    <property type="entry name" value="2,3-DIKETO-L-GULONATE TRAP TRANSPORTER SMALL PERMEASE PROTEIN YIAM"/>
    <property type="match status" value="1"/>
</dbReference>
<comment type="subunit">
    <text evidence="9">The complex comprises the extracytoplasmic solute receptor protein and the two transmembrane proteins.</text>
</comment>
<dbReference type="EMBL" id="JAAQPH010000005">
    <property type="protein sequence ID" value="NIA68678.1"/>
    <property type="molecule type" value="Genomic_DNA"/>
</dbReference>
<feature type="domain" description="Tripartite ATP-independent periplasmic transporters DctQ component" evidence="10">
    <location>
        <begin position="25"/>
        <end position="155"/>
    </location>
</feature>
<keyword evidence="3" id="KW-1003">Cell membrane</keyword>
<evidence type="ECO:0000256" key="8">
    <source>
        <dbReference type="ARBA" id="ARBA00038436"/>
    </source>
</evidence>
<keyword evidence="2 9" id="KW-0813">Transport</keyword>
<proteinExistence type="inferred from homology"/>
<dbReference type="GO" id="GO:0005886">
    <property type="term" value="C:plasma membrane"/>
    <property type="evidence" value="ECO:0007669"/>
    <property type="project" value="UniProtKB-SubCell"/>
</dbReference>
<evidence type="ECO:0000256" key="4">
    <source>
        <dbReference type="ARBA" id="ARBA00022519"/>
    </source>
</evidence>
<keyword evidence="5 9" id="KW-0812">Transmembrane</keyword>
<dbReference type="Proteomes" id="UP000761264">
    <property type="component" value="Unassembled WGS sequence"/>
</dbReference>
<protein>
    <recommendedName>
        <fullName evidence="9">TRAP transporter small permease protein</fullName>
    </recommendedName>
</protein>
<evidence type="ECO:0000313" key="11">
    <source>
        <dbReference type="EMBL" id="NIA68678.1"/>
    </source>
</evidence>